<dbReference type="InterPro" id="IPR002104">
    <property type="entry name" value="Integrase_catalytic"/>
</dbReference>
<dbReference type="Pfam" id="PF13102">
    <property type="entry name" value="Phage_int_SAM_5"/>
    <property type="match status" value="1"/>
</dbReference>
<gene>
    <name evidence="8" type="ORF">SAMN05661012_02407</name>
</gene>
<feature type="domain" description="Tyr recombinase" evidence="6">
    <location>
        <begin position="211"/>
        <end position="382"/>
    </location>
</feature>
<dbReference type="EMBL" id="FPIZ01000006">
    <property type="protein sequence ID" value="SFW53070.1"/>
    <property type="molecule type" value="Genomic_DNA"/>
</dbReference>
<dbReference type="GO" id="GO:0003677">
    <property type="term" value="F:DNA binding"/>
    <property type="evidence" value="ECO:0007669"/>
    <property type="project" value="UniProtKB-UniRule"/>
</dbReference>
<protein>
    <submittedName>
        <fullName evidence="8">Site-specific recombinase XerD</fullName>
    </submittedName>
</protein>
<evidence type="ECO:0000313" key="8">
    <source>
        <dbReference type="EMBL" id="SFW53070.1"/>
    </source>
</evidence>
<dbReference type="AlphaFoldDB" id="A0A1K1Q1T9"/>
<dbReference type="CDD" id="cd01185">
    <property type="entry name" value="INTN1_C_like"/>
    <property type="match status" value="1"/>
</dbReference>
<proteinExistence type="inferred from homology"/>
<dbReference type="InterPro" id="IPR011010">
    <property type="entry name" value="DNA_brk_join_enz"/>
</dbReference>
<feature type="domain" description="Core-binding (CB)" evidence="7">
    <location>
        <begin position="96"/>
        <end position="191"/>
    </location>
</feature>
<keyword evidence="3 5" id="KW-0238">DNA-binding</keyword>
<dbReference type="STRING" id="1004.SAMN05661012_02407"/>
<dbReference type="InterPro" id="IPR035386">
    <property type="entry name" value="Arm-DNA-bind_5"/>
</dbReference>
<dbReference type="GO" id="GO:0015074">
    <property type="term" value="P:DNA integration"/>
    <property type="evidence" value="ECO:0007669"/>
    <property type="project" value="UniProtKB-KW"/>
</dbReference>
<dbReference type="GO" id="GO:0006310">
    <property type="term" value="P:DNA recombination"/>
    <property type="evidence" value="ECO:0007669"/>
    <property type="project" value="UniProtKB-KW"/>
</dbReference>
<dbReference type="InterPro" id="IPR025269">
    <property type="entry name" value="SAM-like_dom"/>
</dbReference>
<evidence type="ECO:0000256" key="4">
    <source>
        <dbReference type="ARBA" id="ARBA00023172"/>
    </source>
</evidence>
<dbReference type="Gene3D" id="1.10.150.130">
    <property type="match status" value="1"/>
</dbReference>
<dbReference type="PANTHER" id="PTHR30349">
    <property type="entry name" value="PHAGE INTEGRASE-RELATED"/>
    <property type="match status" value="1"/>
</dbReference>
<dbReference type="InterPro" id="IPR010998">
    <property type="entry name" value="Integrase_recombinase_N"/>
</dbReference>
<evidence type="ECO:0000256" key="5">
    <source>
        <dbReference type="PROSITE-ProRule" id="PRU01248"/>
    </source>
</evidence>
<keyword evidence="2" id="KW-0229">DNA integration</keyword>
<dbReference type="InterPro" id="IPR013762">
    <property type="entry name" value="Integrase-like_cat_sf"/>
</dbReference>
<keyword evidence="4" id="KW-0233">DNA recombination</keyword>
<dbReference type="PROSITE" id="PS51900">
    <property type="entry name" value="CB"/>
    <property type="match status" value="1"/>
</dbReference>
<evidence type="ECO:0000313" key="9">
    <source>
        <dbReference type="Proteomes" id="UP000183788"/>
    </source>
</evidence>
<evidence type="ECO:0000259" key="6">
    <source>
        <dbReference type="PROSITE" id="PS51898"/>
    </source>
</evidence>
<dbReference type="PANTHER" id="PTHR30349:SF64">
    <property type="entry name" value="PROPHAGE INTEGRASE INTD-RELATED"/>
    <property type="match status" value="1"/>
</dbReference>
<dbReference type="Pfam" id="PF17293">
    <property type="entry name" value="Arm-DNA-bind_5"/>
    <property type="match status" value="1"/>
</dbReference>
<evidence type="ECO:0000256" key="2">
    <source>
        <dbReference type="ARBA" id="ARBA00022908"/>
    </source>
</evidence>
<dbReference type="PROSITE" id="PS51898">
    <property type="entry name" value="TYR_RECOMBINASE"/>
    <property type="match status" value="1"/>
</dbReference>
<dbReference type="SUPFAM" id="SSF56349">
    <property type="entry name" value="DNA breaking-rejoining enzymes"/>
    <property type="match status" value="1"/>
</dbReference>
<dbReference type="Gene3D" id="1.10.443.10">
    <property type="entry name" value="Intergrase catalytic core"/>
    <property type="match status" value="1"/>
</dbReference>
<reference evidence="8 9" key="1">
    <citation type="submission" date="2016-11" db="EMBL/GenBank/DDBJ databases">
        <authorList>
            <person name="Jaros S."/>
            <person name="Januszkiewicz K."/>
            <person name="Wedrychowicz H."/>
        </authorList>
    </citation>
    <scope>NUCLEOTIDE SEQUENCE [LARGE SCALE GENOMIC DNA]</scope>
    <source>
        <strain evidence="8 9">DSM 784</strain>
    </source>
</reference>
<dbReference type="Proteomes" id="UP000183788">
    <property type="component" value="Unassembled WGS sequence"/>
</dbReference>
<accession>A0A1K1Q1T9</accession>
<evidence type="ECO:0000256" key="3">
    <source>
        <dbReference type="ARBA" id="ARBA00023125"/>
    </source>
</evidence>
<organism evidence="8 9">
    <name type="scientific">Chitinophaga sancti</name>
    <dbReference type="NCBI Taxonomy" id="1004"/>
    <lineage>
        <taxon>Bacteria</taxon>
        <taxon>Pseudomonadati</taxon>
        <taxon>Bacteroidota</taxon>
        <taxon>Chitinophagia</taxon>
        <taxon>Chitinophagales</taxon>
        <taxon>Chitinophagaceae</taxon>
        <taxon>Chitinophaga</taxon>
    </lineage>
</organism>
<dbReference type="InterPro" id="IPR044068">
    <property type="entry name" value="CB"/>
</dbReference>
<name>A0A1K1Q1T9_9BACT</name>
<evidence type="ECO:0000256" key="1">
    <source>
        <dbReference type="ARBA" id="ARBA00008857"/>
    </source>
</evidence>
<evidence type="ECO:0000259" key="7">
    <source>
        <dbReference type="PROSITE" id="PS51900"/>
    </source>
</evidence>
<dbReference type="Pfam" id="PF00589">
    <property type="entry name" value="Phage_integrase"/>
    <property type="match status" value="1"/>
</dbReference>
<comment type="similarity">
    <text evidence="1">Belongs to the 'phage' integrase family.</text>
</comment>
<dbReference type="InterPro" id="IPR050090">
    <property type="entry name" value="Tyrosine_recombinase_XerCD"/>
</dbReference>
<sequence>MNRSKTNKFAKTPIYFRLYVGKNKTEIATGIFIDFKNWDEKRGRINYKEPDFEILNLKIDELRDKYKAAVKKFDHHKQIITPEILKNEILEKGSIGELNGLIEYYDSHLKKLTSLIGKDYCFKTVERYGITLKYLEEFLHKKLNIKELPIANLSNKIIGDFDLFLKTVKNNNPNTAAKSLTNLKAVINNAISDGVITNNPFKSYKIKLAPTNVAYLTEDELSKIEGKIFSISRLEFVRRIFLFQCYTGLAYSDVSKLKSSELIELNGKLWIDTYRVKTEIPVRVPLIKKALDIVNTFDRDKELLFDVYTNQKMNSYLKEIADLCEITKKLSTHVARHTFATTVTLAKGISITSVSSMLGHTSLKTTAIYAKAVPLTIQKEMANLDL</sequence>